<dbReference type="Pfam" id="PF00437">
    <property type="entry name" value="T2SSE"/>
    <property type="match status" value="1"/>
</dbReference>
<proteinExistence type="inferred from homology"/>
<dbReference type="PANTHER" id="PTHR30486:SF12">
    <property type="entry name" value="TYPE IV PILUS ATPASE PILU"/>
    <property type="match status" value="1"/>
</dbReference>
<dbReference type="Proteomes" id="UP000021315">
    <property type="component" value="Unassembled WGS sequence"/>
</dbReference>
<dbReference type="InterPro" id="IPR050921">
    <property type="entry name" value="T4SS_GSP_E_ATPase"/>
</dbReference>
<feature type="region of interest" description="Disordered" evidence="2">
    <location>
        <begin position="373"/>
        <end position="403"/>
    </location>
</feature>
<dbReference type="SUPFAM" id="SSF52540">
    <property type="entry name" value="P-loop containing nucleoside triphosphate hydrolases"/>
    <property type="match status" value="1"/>
</dbReference>
<dbReference type="CDD" id="cd01131">
    <property type="entry name" value="PilT"/>
    <property type="match status" value="1"/>
</dbReference>
<dbReference type="AlphaFoldDB" id="A0A080MA38"/>
<evidence type="ECO:0000256" key="1">
    <source>
        <dbReference type="ARBA" id="ARBA00006611"/>
    </source>
</evidence>
<evidence type="ECO:0000259" key="3">
    <source>
        <dbReference type="PROSITE" id="PS00662"/>
    </source>
</evidence>
<dbReference type="InterPro" id="IPR001482">
    <property type="entry name" value="T2SS/T4SS_dom"/>
</dbReference>
<comment type="similarity">
    <text evidence="1">Belongs to the GSP E family.</text>
</comment>
<dbReference type="STRING" id="1453999.AW06_000591"/>
<sequence>MILDKLFHVMADRRASDIFICAGAPIHIKIQGTTVPVNQQIMAPEMIEKIATELLSPEQAAAFEATREMNLSFGIPRLGNFRINLFRQRGSISIVVRYVLGNIPALDTLGLPPVLADLVMERRGLVLIVGSTGSGKSTTLASMLDYRNSSCTGHILTIEDPIEYLFRHKKSLVNQREIGMDTLGWEHALKNAMRQAPDCILIGEIRDMETMQAALAYAQTGHLCLGTLHANNSYHALNRIINFFPTDSRNALYMDLSVSLKAIVSQRLVKKKDGQQTPAVEVLLNSYHVQELIEQGDIPALKEAMEQSLAPGSQTFEQDLVRLYRSELITLQEALLNADSPTNLSWLINNFEVTGASGNEAGQRNETVFDLSGTNPGSPSYKEFTLSLDEAESATQEARDGKR</sequence>
<dbReference type="Gene3D" id="3.40.50.300">
    <property type="entry name" value="P-loop containing nucleotide triphosphate hydrolases"/>
    <property type="match status" value="1"/>
</dbReference>
<dbReference type="GO" id="GO:0016887">
    <property type="term" value="F:ATP hydrolysis activity"/>
    <property type="evidence" value="ECO:0007669"/>
    <property type="project" value="InterPro"/>
</dbReference>
<evidence type="ECO:0000256" key="2">
    <source>
        <dbReference type="SAM" id="MobiDB-lite"/>
    </source>
</evidence>
<reference evidence="4" key="1">
    <citation type="submission" date="2014-02" db="EMBL/GenBank/DDBJ databases">
        <title>Expanding our view of genomic diversity in Candidatus Accumulibacter clades.</title>
        <authorList>
            <person name="Skennerton C.T."/>
            <person name="Barr J.J."/>
            <person name="Slater F.R."/>
            <person name="Bond P.L."/>
            <person name="Tyson G.W."/>
        </authorList>
    </citation>
    <scope>NUCLEOTIDE SEQUENCE [LARGE SCALE GENOMIC DNA]</scope>
</reference>
<evidence type="ECO:0000313" key="4">
    <source>
        <dbReference type="EMBL" id="KFB78088.1"/>
    </source>
</evidence>
<dbReference type="Gene3D" id="3.30.450.90">
    <property type="match status" value="1"/>
</dbReference>
<keyword evidence="5" id="KW-1185">Reference proteome</keyword>
<dbReference type="NCBIfam" id="TIGR01420">
    <property type="entry name" value="pilT_fam"/>
    <property type="match status" value="1"/>
</dbReference>
<dbReference type="GO" id="GO:0005524">
    <property type="term" value="F:ATP binding"/>
    <property type="evidence" value="ECO:0007669"/>
    <property type="project" value="InterPro"/>
</dbReference>
<dbReference type="PROSITE" id="PS00662">
    <property type="entry name" value="T2SP_E"/>
    <property type="match status" value="1"/>
</dbReference>
<organism evidence="4 5">
    <name type="scientific">Candidatus Accumulibacter cognatus</name>
    <dbReference type="NCBI Taxonomy" id="2954383"/>
    <lineage>
        <taxon>Bacteria</taxon>
        <taxon>Pseudomonadati</taxon>
        <taxon>Pseudomonadota</taxon>
        <taxon>Betaproteobacteria</taxon>
        <taxon>Candidatus Accumulibacter</taxon>
    </lineage>
</organism>
<name>A0A080MA38_9PROT</name>
<feature type="domain" description="Bacterial type II secretion system protein E" evidence="3">
    <location>
        <begin position="193"/>
        <end position="207"/>
    </location>
</feature>
<evidence type="ECO:0000313" key="5">
    <source>
        <dbReference type="Proteomes" id="UP000021315"/>
    </source>
</evidence>
<comment type="caution">
    <text evidence="4">The sequence shown here is derived from an EMBL/GenBank/DDBJ whole genome shotgun (WGS) entry which is preliminary data.</text>
</comment>
<protein>
    <submittedName>
        <fullName evidence="4">Twitching mobility protein</fullName>
    </submittedName>
</protein>
<dbReference type="InterPro" id="IPR027417">
    <property type="entry name" value="P-loop_NTPase"/>
</dbReference>
<dbReference type="InterPro" id="IPR006321">
    <property type="entry name" value="PilT/PilU"/>
</dbReference>
<gene>
    <name evidence="4" type="primary">pilT_1</name>
    <name evidence="4" type="ORF">AW06_000591</name>
</gene>
<dbReference type="PANTHER" id="PTHR30486">
    <property type="entry name" value="TWITCHING MOTILITY PROTEIN PILT"/>
    <property type="match status" value="1"/>
</dbReference>
<accession>A0A080MA38</accession>
<dbReference type="EMBL" id="JDST02000010">
    <property type="protein sequence ID" value="KFB78088.1"/>
    <property type="molecule type" value="Genomic_DNA"/>
</dbReference>
<dbReference type="RefSeq" id="WP_046535994.1">
    <property type="nucleotide sequence ID" value="NZ_JDST02000010.1"/>
</dbReference>